<evidence type="ECO:0000313" key="2">
    <source>
        <dbReference type="EMBL" id="OGY21725.1"/>
    </source>
</evidence>
<keyword evidence="1" id="KW-0620">Polyamine biosynthesis</keyword>
<dbReference type="CDD" id="cd02440">
    <property type="entry name" value="AdoMet_MTases"/>
    <property type="match status" value="1"/>
</dbReference>
<dbReference type="STRING" id="1802591.A2113_04195"/>
<dbReference type="AlphaFoldDB" id="A0A1G1W226"/>
<evidence type="ECO:0000256" key="1">
    <source>
        <dbReference type="ARBA" id="ARBA00023115"/>
    </source>
</evidence>
<dbReference type="NCBIfam" id="NF037959">
    <property type="entry name" value="MFS_SpdSyn"/>
    <property type="match status" value="1"/>
</dbReference>
<dbReference type="PANTHER" id="PTHR43317:SF1">
    <property type="entry name" value="THERMOSPERMINE SYNTHASE ACAULIS5"/>
    <property type="match status" value="1"/>
</dbReference>
<sequence length="215" mass="23940">MSIWKKTLYKGQSSYNGEVEVVERLGTRRLVAAGFTQSQNLRSDGRTGLHYWDSLVPEELSLEADARVLLLGLGGGTVAKIITHRFGPVAIDGVEIDPLMVELGQKYFSLEEPNLNIIIADAASFVKEARYKYDLICLDIFMGGVVPKEFESKEFLDCMSGLLKSGGVVAINKIFSGKEELERFEELVRRVFPVVHSQVVRGDPKLDNVIVYAQL</sequence>
<dbReference type="Pfam" id="PF01564">
    <property type="entry name" value="Spermine_synth"/>
    <property type="match status" value="1"/>
</dbReference>
<reference evidence="2 3" key="1">
    <citation type="journal article" date="2016" name="Nat. Commun.">
        <title>Thousands of microbial genomes shed light on interconnected biogeochemical processes in an aquifer system.</title>
        <authorList>
            <person name="Anantharaman K."/>
            <person name="Brown C.T."/>
            <person name="Hug L.A."/>
            <person name="Sharon I."/>
            <person name="Castelle C.J."/>
            <person name="Probst A.J."/>
            <person name="Thomas B.C."/>
            <person name="Singh A."/>
            <person name="Wilkins M.J."/>
            <person name="Karaoz U."/>
            <person name="Brodie E.L."/>
            <person name="Williams K.H."/>
            <person name="Hubbard S.S."/>
            <person name="Banfield J.F."/>
        </authorList>
    </citation>
    <scope>NUCLEOTIDE SEQUENCE [LARGE SCALE GENOMIC DNA]</scope>
</reference>
<protein>
    <recommendedName>
        <fullName evidence="4">PABS domain-containing protein</fullName>
    </recommendedName>
</protein>
<dbReference type="InterPro" id="IPR029063">
    <property type="entry name" value="SAM-dependent_MTases_sf"/>
</dbReference>
<proteinExistence type="predicted"/>
<evidence type="ECO:0008006" key="4">
    <source>
        <dbReference type="Google" id="ProtNLM"/>
    </source>
</evidence>
<name>A0A1G1W226_9BACT</name>
<accession>A0A1G1W226</accession>
<comment type="caution">
    <text evidence="2">The sequence shown here is derived from an EMBL/GenBank/DDBJ whole genome shotgun (WGS) entry which is preliminary data.</text>
</comment>
<dbReference type="GO" id="GO:0006596">
    <property type="term" value="P:polyamine biosynthetic process"/>
    <property type="evidence" value="ECO:0007669"/>
    <property type="project" value="UniProtKB-KW"/>
</dbReference>
<gene>
    <name evidence="2" type="ORF">A2113_04195</name>
</gene>
<dbReference type="SUPFAM" id="SSF53335">
    <property type="entry name" value="S-adenosyl-L-methionine-dependent methyltransferases"/>
    <property type="match status" value="1"/>
</dbReference>
<dbReference type="PANTHER" id="PTHR43317">
    <property type="entry name" value="THERMOSPERMINE SYNTHASE ACAULIS5"/>
    <property type="match status" value="1"/>
</dbReference>
<evidence type="ECO:0000313" key="3">
    <source>
        <dbReference type="Proteomes" id="UP000176299"/>
    </source>
</evidence>
<organism evidence="2 3">
    <name type="scientific">Candidatus Woykebacteria bacterium GWA1_44_8</name>
    <dbReference type="NCBI Taxonomy" id="1802591"/>
    <lineage>
        <taxon>Bacteria</taxon>
        <taxon>Candidatus Woykeibacteriota</taxon>
    </lineage>
</organism>
<dbReference type="Gene3D" id="3.40.50.150">
    <property type="entry name" value="Vaccinia Virus protein VP39"/>
    <property type="match status" value="1"/>
</dbReference>
<dbReference type="Proteomes" id="UP000176299">
    <property type="component" value="Unassembled WGS sequence"/>
</dbReference>
<dbReference type="EMBL" id="MHCN01000011">
    <property type="protein sequence ID" value="OGY21725.1"/>
    <property type="molecule type" value="Genomic_DNA"/>
</dbReference>